<comment type="caution">
    <text evidence="5">The sequence shown here is derived from an EMBL/GenBank/DDBJ whole genome shotgun (WGS) entry which is preliminary data.</text>
</comment>
<dbReference type="GO" id="GO:0007165">
    <property type="term" value="P:signal transduction"/>
    <property type="evidence" value="ECO:0007669"/>
    <property type="project" value="InterPro"/>
</dbReference>
<dbReference type="InterPro" id="IPR006674">
    <property type="entry name" value="HD_domain"/>
</dbReference>
<proteinExistence type="predicted"/>
<name>A0A9D1V871_9FIRM</name>
<dbReference type="PROSITE" id="PS50104">
    <property type="entry name" value="TIR"/>
    <property type="match status" value="1"/>
</dbReference>
<keyword evidence="1" id="KW-0479">Metal-binding</keyword>
<dbReference type="Gene3D" id="1.10.3210.10">
    <property type="entry name" value="Hypothetical protein af1432"/>
    <property type="match status" value="1"/>
</dbReference>
<dbReference type="SUPFAM" id="SSF52200">
    <property type="entry name" value="Toll/Interleukin receptor TIR domain"/>
    <property type="match status" value="1"/>
</dbReference>
<dbReference type="GO" id="GO:0002953">
    <property type="term" value="F:5'-deoxynucleotidase activity"/>
    <property type="evidence" value="ECO:0007669"/>
    <property type="project" value="InterPro"/>
</dbReference>
<dbReference type="EMBL" id="DXFX01000071">
    <property type="protein sequence ID" value="HIX07926.1"/>
    <property type="molecule type" value="Genomic_DNA"/>
</dbReference>
<dbReference type="AlphaFoldDB" id="A0A9D1V871"/>
<dbReference type="PANTHER" id="PTHR11845:SF13">
    <property type="entry name" value="5'-DEOXYNUCLEOTIDASE HDDC2"/>
    <property type="match status" value="1"/>
</dbReference>
<dbReference type="Proteomes" id="UP000824204">
    <property type="component" value="Unassembled WGS sequence"/>
</dbReference>
<dbReference type="InterPro" id="IPR035897">
    <property type="entry name" value="Toll_tir_struct_dom_sf"/>
</dbReference>
<dbReference type="InterPro" id="IPR039356">
    <property type="entry name" value="YfbR/HDDC2"/>
</dbReference>
<dbReference type="Gene3D" id="3.40.50.10140">
    <property type="entry name" value="Toll/interleukin-1 receptor homology (TIR) domain"/>
    <property type="match status" value="1"/>
</dbReference>
<dbReference type="Pfam" id="PF13676">
    <property type="entry name" value="TIR_2"/>
    <property type="match status" value="1"/>
</dbReference>
<evidence type="ECO:0000256" key="1">
    <source>
        <dbReference type="ARBA" id="ARBA00022723"/>
    </source>
</evidence>
<accession>A0A9D1V871</accession>
<sequence length="985" mass="114358">MAAERRIFISYSSKELDIAAKVCDYLERNGILCWIAPRNVDAGGNYASQIVRAIKQCDILVLLASRSTNASGHVSNEVSIAFDNKKTIIPFKLQDFEFTDEYLYFLGRKHWIETHGDVNAGLEKLRATVLSVIGEQAAPTAAVPQEPLFRARPAAPAEPAPTEERQGSRHTRESIVASLIAGCEKYPYYLYKKVNTPERYENFLQHALVMFSETVSVYRYNKCLSDCENIIDLLVENLSGEAECCVQVQGLPGGAKNMILQLVFYKMLENFRTGKSDVLPFYLSASYYEKIPYNPDNVYGQMKDVIGKDCREYFAYLQENPTVRPVLLIEAIREHNVARFSPENAVAELWSRYKKFNRACAIDVGLIKNRARLKRVIPIAGDAKGYTLVVNQIPIDDKNACLRLIGSVFAMYGYDLDPQEAYSFLRAMQYPAVDIFLVRLIATETISVYNRDDIRLTDIYEKFALSELYGDAEQLKKVSRELTAYVFDQSYTLPSTGYNAAMWSLPHKHNTYLEFLIAYYFVYRIEHYKEYSEHRFFAIVLTAMSNHFVVSFLKENYTLQEILLHFILENYESFDMQQKVNAVYWLGRITFKNLAGEAVELLTREFDRMLPLVKTNNRSTQENYDNHFMFRSVCIGLLYQSKMKAMDEYLCVVVTNDIANAINRGATIEYFGDNYQMVAHDSYYLDSDLNLGEQAIKILISRIENALTGNTGKFVENNLVTLLTLLQSRIQNDRTVLKYDVRPYVSKAMELLSLYRKRPQNIVSSKLMYYFQSVEEDFHYYLDHARFDIGPIIYNRYRRLKQVKRTQWLKHDIYDPESVAEHSYSAWMLAMFFLPEELQMEGYCKREVLDMLLIHDMAEAAVGDARTSLSEQKKELKEQNDVLRKLFLKGTYPDIANLSYYYNIWTGYYNGINANAKVARDINLLQSVYTFCEYYCTFPDHFTKQDAAAWIREKNNLKTEVGYQLFERLILKNNDFRRLFEEIEM</sequence>
<evidence type="ECO:0000256" key="3">
    <source>
        <dbReference type="SAM" id="MobiDB-lite"/>
    </source>
</evidence>
<dbReference type="GO" id="GO:0005737">
    <property type="term" value="C:cytoplasm"/>
    <property type="evidence" value="ECO:0007669"/>
    <property type="project" value="TreeGrafter"/>
</dbReference>
<evidence type="ECO:0000259" key="4">
    <source>
        <dbReference type="PROSITE" id="PS50104"/>
    </source>
</evidence>
<feature type="domain" description="TIR" evidence="4">
    <location>
        <begin position="3"/>
        <end position="129"/>
    </location>
</feature>
<reference evidence="5" key="2">
    <citation type="submission" date="2021-04" db="EMBL/GenBank/DDBJ databases">
        <authorList>
            <person name="Gilroy R."/>
        </authorList>
    </citation>
    <scope>NUCLEOTIDE SEQUENCE</scope>
    <source>
        <strain evidence="5">811</strain>
    </source>
</reference>
<evidence type="ECO:0000256" key="2">
    <source>
        <dbReference type="ARBA" id="ARBA00022801"/>
    </source>
</evidence>
<gene>
    <name evidence="5" type="ORF">H9741_05615</name>
</gene>
<dbReference type="Pfam" id="PF13023">
    <property type="entry name" value="HD_3"/>
    <property type="match status" value="1"/>
</dbReference>
<dbReference type="InterPro" id="IPR000157">
    <property type="entry name" value="TIR_dom"/>
</dbReference>
<dbReference type="GO" id="GO:0046872">
    <property type="term" value="F:metal ion binding"/>
    <property type="evidence" value="ECO:0007669"/>
    <property type="project" value="UniProtKB-KW"/>
</dbReference>
<dbReference type="PANTHER" id="PTHR11845">
    <property type="entry name" value="5'-DEOXYNUCLEOTIDASE HDDC2"/>
    <property type="match status" value="1"/>
</dbReference>
<dbReference type="SUPFAM" id="SSF109604">
    <property type="entry name" value="HD-domain/PDEase-like"/>
    <property type="match status" value="1"/>
</dbReference>
<reference evidence="5" key="1">
    <citation type="journal article" date="2021" name="PeerJ">
        <title>Extensive microbial diversity within the chicken gut microbiome revealed by metagenomics and culture.</title>
        <authorList>
            <person name="Gilroy R."/>
            <person name="Ravi A."/>
            <person name="Getino M."/>
            <person name="Pursley I."/>
            <person name="Horton D.L."/>
            <person name="Alikhan N.F."/>
            <person name="Baker D."/>
            <person name="Gharbi K."/>
            <person name="Hall N."/>
            <person name="Watson M."/>
            <person name="Adriaenssens E.M."/>
            <person name="Foster-Nyarko E."/>
            <person name="Jarju S."/>
            <person name="Secka A."/>
            <person name="Antonio M."/>
            <person name="Oren A."/>
            <person name="Chaudhuri R.R."/>
            <person name="La Ragione R."/>
            <person name="Hildebrand F."/>
            <person name="Pallen M.J."/>
        </authorList>
    </citation>
    <scope>NUCLEOTIDE SEQUENCE</scope>
    <source>
        <strain evidence="5">811</strain>
    </source>
</reference>
<evidence type="ECO:0000313" key="5">
    <source>
        <dbReference type="EMBL" id="HIX07926.1"/>
    </source>
</evidence>
<organism evidence="5 6">
    <name type="scientific">Candidatus Borkfalkia faecipullorum</name>
    <dbReference type="NCBI Taxonomy" id="2838510"/>
    <lineage>
        <taxon>Bacteria</taxon>
        <taxon>Bacillati</taxon>
        <taxon>Bacillota</taxon>
        <taxon>Clostridia</taxon>
        <taxon>Christensenellales</taxon>
        <taxon>Christensenellaceae</taxon>
        <taxon>Candidatus Borkfalkia</taxon>
    </lineage>
</organism>
<feature type="region of interest" description="Disordered" evidence="3">
    <location>
        <begin position="152"/>
        <end position="171"/>
    </location>
</feature>
<feature type="compositionally biased region" description="Basic and acidic residues" evidence="3">
    <location>
        <begin position="162"/>
        <end position="171"/>
    </location>
</feature>
<protein>
    <submittedName>
        <fullName evidence="5">HD domain-containing protein</fullName>
    </submittedName>
</protein>
<keyword evidence="2" id="KW-0378">Hydrolase</keyword>
<evidence type="ECO:0000313" key="6">
    <source>
        <dbReference type="Proteomes" id="UP000824204"/>
    </source>
</evidence>